<evidence type="ECO:0000256" key="5">
    <source>
        <dbReference type="ARBA" id="ARBA00022989"/>
    </source>
</evidence>
<evidence type="ECO:0000256" key="4">
    <source>
        <dbReference type="ARBA" id="ARBA00022737"/>
    </source>
</evidence>
<organism evidence="10 11">
    <name type="scientific">Spinacia oleracea</name>
    <name type="common">Spinach</name>
    <dbReference type="NCBI Taxonomy" id="3562"/>
    <lineage>
        <taxon>Eukaryota</taxon>
        <taxon>Viridiplantae</taxon>
        <taxon>Streptophyta</taxon>
        <taxon>Embryophyta</taxon>
        <taxon>Tracheophyta</taxon>
        <taxon>Spermatophyta</taxon>
        <taxon>Magnoliopsida</taxon>
        <taxon>eudicotyledons</taxon>
        <taxon>Gunneridae</taxon>
        <taxon>Pentapetalae</taxon>
        <taxon>Caryophyllales</taxon>
        <taxon>Chenopodiaceae</taxon>
        <taxon>Chenopodioideae</taxon>
        <taxon>Anserineae</taxon>
        <taxon>Spinacia</taxon>
    </lineage>
</organism>
<dbReference type="PROSITE" id="PS00221">
    <property type="entry name" value="MIP"/>
    <property type="match status" value="1"/>
</dbReference>
<feature type="transmembrane region" description="Helical" evidence="9">
    <location>
        <begin position="141"/>
        <end position="162"/>
    </location>
</feature>
<dbReference type="RefSeq" id="XP_056684880.1">
    <property type="nucleotide sequence ID" value="XM_056828902.1"/>
</dbReference>
<keyword evidence="2 8" id="KW-0813">Transport</keyword>
<comment type="similarity">
    <text evidence="7">Belongs to the MIP/aquaporin (TC 1.A.8) family. TIP (TC 1.A.8.10) subfamily.</text>
</comment>
<evidence type="ECO:0000256" key="1">
    <source>
        <dbReference type="ARBA" id="ARBA00004141"/>
    </source>
</evidence>
<proteinExistence type="inferred from homology"/>
<dbReference type="PRINTS" id="PR00783">
    <property type="entry name" value="MINTRINSICP"/>
</dbReference>
<evidence type="ECO:0000313" key="11">
    <source>
        <dbReference type="RefSeq" id="XP_056684880.1"/>
    </source>
</evidence>
<evidence type="ECO:0000256" key="3">
    <source>
        <dbReference type="ARBA" id="ARBA00022692"/>
    </source>
</evidence>
<feature type="transmembrane region" description="Helical" evidence="9">
    <location>
        <begin position="217"/>
        <end position="241"/>
    </location>
</feature>
<reference evidence="10" key="1">
    <citation type="journal article" date="2021" name="Nat. Commun.">
        <title>Genomic analyses provide insights into spinach domestication and the genetic basis of agronomic traits.</title>
        <authorList>
            <person name="Cai X."/>
            <person name="Sun X."/>
            <person name="Xu C."/>
            <person name="Sun H."/>
            <person name="Wang X."/>
            <person name="Ge C."/>
            <person name="Zhang Z."/>
            <person name="Wang Q."/>
            <person name="Fei Z."/>
            <person name="Jiao C."/>
            <person name="Wang Q."/>
        </authorList>
    </citation>
    <scope>NUCLEOTIDE SEQUENCE [LARGE SCALE GENOMIC DNA]</scope>
    <source>
        <strain evidence="10">cv. Varoflay</strain>
    </source>
</reference>
<comment type="subcellular location">
    <subcellularLocation>
        <location evidence="1">Membrane</location>
        <topology evidence="1">Multi-pass membrane protein</topology>
    </subcellularLocation>
</comment>
<keyword evidence="5 9" id="KW-1133">Transmembrane helix</keyword>
<dbReference type="PANTHER" id="PTHR45665">
    <property type="entry name" value="AQUAPORIN-8"/>
    <property type="match status" value="1"/>
</dbReference>
<dbReference type="InterPro" id="IPR034294">
    <property type="entry name" value="Aquaporin_transptr"/>
</dbReference>
<dbReference type="InterPro" id="IPR000425">
    <property type="entry name" value="MIP"/>
</dbReference>
<accession>A0ABM3QND7</accession>
<feature type="transmembrane region" description="Helical" evidence="9">
    <location>
        <begin position="27"/>
        <end position="45"/>
    </location>
</feature>
<dbReference type="Pfam" id="PF00230">
    <property type="entry name" value="MIP"/>
    <property type="match status" value="1"/>
</dbReference>
<protein>
    <submittedName>
        <fullName evidence="11">Aquaporin TIP1-2</fullName>
    </submittedName>
</protein>
<dbReference type="InterPro" id="IPR023271">
    <property type="entry name" value="Aquaporin-like"/>
</dbReference>
<dbReference type="CDD" id="cd00333">
    <property type="entry name" value="MIP"/>
    <property type="match status" value="1"/>
</dbReference>
<sequence>MPISRISVGTPEEVRHPNTLKAGLAEFISTLIFVFAGQGSGMAFAKLTAGAAATPAGLVAASIAHGFALFVAVSVGANISGGHVNPAVTFGAFLGGNISLLNSLVYWVAQLAGSSVACLLLKFATGGLETSAFALAEDVTVWNALVFEIVMTFGLVYTVYATAVDPKKGDIGTIAPLAIGLIVAANILVGGAFTGASMNPAVSFGPALISWNWSSHWVYWAGPLIGGGLAGLFYEFIFIGGQEAPAADYQRLSA</sequence>
<dbReference type="PANTHER" id="PTHR45665:SF54">
    <property type="entry name" value="AQUAPORIN TIP1-1"/>
    <property type="match status" value="1"/>
</dbReference>
<dbReference type="Gene3D" id="1.20.1080.10">
    <property type="entry name" value="Glycerol uptake facilitator protein"/>
    <property type="match status" value="1"/>
</dbReference>
<evidence type="ECO:0000256" key="9">
    <source>
        <dbReference type="SAM" id="Phobius"/>
    </source>
</evidence>
<dbReference type="SUPFAM" id="SSF81338">
    <property type="entry name" value="Aquaporin-like"/>
    <property type="match status" value="1"/>
</dbReference>
<feature type="transmembrane region" description="Helical" evidence="9">
    <location>
        <begin position="87"/>
        <end position="109"/>
    </location>
</feature>
<evidence type="ECO:0000313" key="10">
    <source>
        <dbReference type="Proteomes" id="UP000813463"/>
    </source>
</evidence>
<evidence type="ECO:0000256" key="7">
    <source>
        <dbReference type="ARBA" id="ARBA00038477"/>
    </source>
</evidence>
<dbReference type="GeneID" id="110799167"/>
<reference evidence="11" key="2">
    <citation type="submission" date="2025-08" db="UniProtKB">
        <authorList>
            <consortium name="RefSeq"/>
        </authorList>
    </citation>
    <scope>IDENTIFICATION</scope>
    <source>
        <tissue evidence="11">Leaf</tissue>
    </source>
</reference>
<evidence type="ECO:0000256" key="2">
    <source>
        <dbReference type="ARBA" id="ARBA00022448"/>
    </source>
</evidence>
<evidence type="ECO:0000256" key="8">
    <source>
        <dbReference type="RuleBase" id="RU000477"/>
    </source>
</evidence>
<evidence type="ECO:0000256" key="6">
    <source>
        <dbReference type="ARBA" id="ARBA00023136"/>
    </source>
</evidence>
<name>A0ABM3QND7_SPIOL</name>
<keyword evidence="4" id="KW-0677">Repeat</keyword>
<feature type="transmembrane region" description="Helical" evidence="9">
    <location>
        <begin position="57"/>
        <end position="81"/>
    </location>
</feature>
<keyword evidence="10" id="KW-1185">Reference proteome</keyword>
<feature type="transmembrane region" description="Helical" evidence="9">
    <location>
        <begin position="174"/>
        <end position="197"/>
    </location>
</feature>
<keyword evidence="3 8" id="KW-0812">Transmembrane</keyword>
<dbReference type="InterPro" id="IPR022357">
    <property type="entry name" value="MIP_CS"/>
</dbReference>
<dbReference type="Proteomes" id="UP000813463">
    <property type="component" value="Chromosome 5"/>
</dbReference>
<dbReference type="NCBIfam" id="TIGR00861">
    <property type="entry name" value="MIP"/>
    <property type="match status" value="1"/>
</dbReference>
<gene>
    <name evidence="11" type="primary">LOC110799167</name>
</gene>
<keyword evidence="6 9" id="KW-0472">Membrane</keyword>